<evidence type="ECO:0000313" key="1">
    <source>
        <dbReference type="EMBL" id="KAF3702975.1"/>
    </source>
</evidence>
<accession>A0A6G1QK93</accession>
<dbReference type="EMBL" id="CM015729">
    <property type="protein sequence ID" value="KAF3702975.1"/>
    <property type="molecule type" value="Genomic_DNA"/>
</dbReference>
<name>A0A6G1QK93_CHAAH</name>
<gene>
    <name evidence="1" type="ORF">EXN66_Car018663</name>
</gene>
<sequence length="85" mass="9001">MSSSELTCGTLTVVDLPLFLPSLHPVVPAPHVSVRKHHTCGLTAFTLTGISLKTCHSLVHGGQAVTDWLGTVEDLRDTLTKGLKG</sequence>
<proteinExistence type="predicted"/>
<dbReference type="AlphaFoldDB" id="A0A6G1QK93"/>
<keyword evidence="2" id="KW-1185">Reference proteome</keyword>
<evidence type="ECO:0000313" key="2">
    <source>
        <dbReference type="Proteomes" id="UP000503349"/>
    </source>
</evidence>
<dbReference type="Proteomes" id="UP000503349">
    <property type="component" value="Chromosome 18"/>
</dbReference>
<organism evidence="1 2">
    <name type="scientific">Channa argus</name>
    <name type="common">Northern snakehead</name>
    <name type="synonym">Ophicephalus argus</name>
    <dbReference type="NCBI Taxonomy" id="215402"/>
    <lineage>
        <taxon>Eukaryota</taxon>
        <taxon>Metazoa</taxon>
        <taxon>Chordata</taxon>
        <taxon>Craniata</taxon>
        <taxon>Vertebrata</taxon>
        <taxon>Euteleostomi</taxon>
        <taxon>Actinopterygii</taxon>
        <taxon>Neopterygii</taxon>
        <taxon>Teleostei</taxon>
        <taxon>Neoteleostei</taxon>
        <taxon>Acanthomorphata</taxon>
        <taxon>Anabantaria</taxon>
        <taxon>Anabantiformes</taxon>
        <taxon>Channoidei</taxon>
        <taxon>Channidae</taxon>
        <taxon>Channa</taxon>
    </lineage>
</organism>
<protein>
    <submittedName>
        <fullName evidence="1">Uncharacterized protein</fullName>
    </submittedName>
</protein>
<reference evidence="1 2" key="1">
    <citation type="submission" date="2019-02" db="EMBL/GenBank/DDBJ databases">
        <title>Opniocepnalus argus genome.</title>
        <authorList>
            <person name="Zhou C."/>
            <person name="Xiao S."/>
        </authorList>
    </citation>
    <scope>NUCLEOTIDE SEQUENCE [LARGE SCALE GENOMIC DNA]</scope>
    <source>
        <strain evidence="1">OARG1902GOOAL</strain>
        <tissue evidence="1">Muscle</tissue>
    </source>
</reference>
<reference evidence="2" key="2">
    <citation type="submission" date="2019-02" db="EMBL/GenBank/DDBJ databases">
        <title>Opniocepnalus argus Var Kimnra genome.</title>
        <authorList>
            <person name="Zhou C."/>
            <person name="Xiao S."/>
        </authorList>
    </citation>
    <scope>NUCLEOTIDE SEQUENCE [LARGE SCALE GENOMIC DNA]</scope>
</reference>